<keyword evidence="2" id="KW-1185">Reference proteome</keyword>
<evidence type="ECO:0000313" key="2">
    <source>
        <dbReference type="Proteomes" id="UP000006038"/>
    </source>
</evidence>
<dbReference type="HOGENOM" id="CLU_2798006_0_0_1"/>
<reference evidence="1" key="1">
    <citation type="submission" date="2013-04" db="UniProtKB">
        <authorList>
            <consortium name="EnsemblPlants"/>
        </authorList>
    </citation>
    <scope>IDENTIFICATION</scope>
</reference>
<evidence type="ECO:0000313" key="1">
    <source>
        <dbReference type="EnsemblPlants" id="OB02G17430.1"/>
    </source>
</evidence>
<organism evidence="1">
    <name type="scientific">Oryza brachyantha</name>
    <name type="common">malo sina</name>
    <dbReference type="NCBI Taxonomy" id="4533"/>
    <lineage>
        <taxon>Eukaryota</taxon>
        <taxon>Viridiplantae</taxon>
        <taxon>Streptophyta</taxon>
        <taxon>Embryophyta</taxon>
        <taxon>Tracheophyta</taxon>
        <taxon>Spermatophyta</taxon>
        <taxon>Magnoliopsida</taxon>
        <taxon>Liliopsida</taxon>
        <taxon>Poales</taxon>
        <taxon>Poaceae</taxon>
        <taxon>BOP clade</taxon>
        <taxon>Oryzoideae</taxon>
        <taxon>Oryzeae</taxon>
        <taxon>Oryzinae</taxon>
        <taxon>Oryza</taxon>
    </lineage>
</organism>
<dbReference type="EnsemblPlants" id="OB02G17430.1">
    <property type="protein sequence ID" value="OB02G17430.1"/>
    <property type="gene ID" value="OB02G17430"/>
</dbReference>
<protein>
    <submittedName>
        <fullName evidence="1">Uncharacterized protein</fullName>
    </submittedName>
</protein>
<proteinExistence type="predicted"/>
<accession>J3LAS6</accession>
<sequence length="68" mass="7720">MKDEVWFITTPNGKIGSARADLAAHPIILGKDGLVCSRFIFYFLRKMKTIVTTLPHTSVFCFTCRKQV</sequence>
<dbReference type="Proteomes" id="UP000006038">
    <property type="component" value="Unassembled WGS sequence"/>
</dbReference>
<name>J3LAS6_ORYBR</name>
<dbReference type="AlphaFoldDB" id="J3LAS6"/>
<dbReference type="Gramene" id="OB02G17430.1">
    <property type="protein sequence ID" value="OB02G17430.1"/>
    <property type="gene ID" value="OB02G17430"/>
</dbReference>